<dbReference type="RefSeq" id="XP_001749120.1">
    <property type="nucleotide sequence ID" value="XM_001749068.1"/>
</dbReference>
<dbReference type="Gene3D" id="3.80.10.10">
    <property type="entry name" value="Ribonuclease Inhibitor"/>
    <property type="match status" value="1"/>
</dbReference>
<reference evidence="1 2" key="1">
    <citation type="journal article" date="2008" name="Nature">
        <title>The genome of the choanoflagellate Monosiga brevicollis and the origin of metazoans.</title>
        <authorList>
            <consortium name="JGI Sequencing"/>
            <person name="King N."/>
            <person name="Westbrook M.J."/>
            <person name="Young S.L."/>
            <person name="Kuo A."/>
            <person name="Abedin M."/>
            <person name="Chapman J."/>
            <person name="Fairclough S."/>
            <person name="Hellsten U."/>
            <person name="Isogai Y."/>
            <person name="Letunic I."/>
            <person name="Marr M."/>
            <person name="Pincus D."/>
            <person name="Putnam N."/>
            <person name="Rokas A."/>
            <person name="Wright K.J."/>
            <person name="Zuzow R."/>
            <person name="Dirks W."/>
            <person name="Good M."/>
            <person name="Goodstein D."/>
            <person name="Lemons D."/>
            <person name="Li W."/>
            <person name="Lyons J.B."/>
            <person name="Morris A."/>
            <person name="Nichols S."/>
            <person name="Richter D.J."/>
            <person name="Salamov A."/>
            <person name="Bork P."/>
            <person name="Lim W.A."/>
            <person name="Manning G."/>
            <person name="Miller W.T."/>
            <person name="McGinnis W."/>
            <person name="Shapiro H."/>
            <person name="Tjian R."/>
            <person name="Grigoriev I.V."/>
            <person name="Rokhsar D."/>
        </authorList>
    </citation>
    <scope>NUCLEOTIDE SEQUENCE [LARGE SCALE GENOMIC DNA]</scope>
    <source>
        <strain evidence="2">MX1 / ATCC 50154</strain>
    </source>
</reference>
<dbReference type="InParanoid" id="A9V8T0"/>
<dbReference type="FunCoup" id="A9V8T0">
    <property type="interactions" value="352"/>
</dbReference>
<dbReference type="SUPFAM" id="SSF52047">
    <property type="entry name" value="RNI-like"/>
    <property type="match status" value="1"/>
</dbReference>
<evidence type="ECO:0000313" key="2">
    <source>
        <dbReference type="Proteomes" id="UP000001357"/>
    </source>
</evidence>
<evidence type="ECO:0000313" key="1">
    <source>
        <dbReference type="EMBL" id="EDQ85926.1"/>
    </source>
</evidence>
<dbReference type="GeneID" id="5894503"/>
<dbReference type="EMBL" id="CH991569">
    <property type="protein sequence ID" value="EDQ85926.1"/>
    <property type="molecule type" value="Genomic_DNA"/>
</dbReference>
<dbReference type="Proteomes" id="UP000001357">
    <property type="component" value="Unassembled WGS sequence"/>
</dbReference>
<name>A9V8T0_MONBE</name>
<gene>
    <name evidence="1" type="ORF">MONBRDRAFT_28654</name>
</gene>
<dbReference type="KEGG" id="mbr:MONBRDRAFT_28654"/>
<sequence>MLRVLQTASRARIVPTLPKTLAPQRNIFQMWQGWMRAVWNRVDSKRLELVGRDRWHRQYNALPWLADTNRGAKPRSTARLTGLDATGSEVNDAGLQHIENMESLELAVFRDCSYLSNSASQSLATLRGCRVLDLTNVAINEARLVQLCENLPSLERLYLAPHQGKTARHHVVIHQLCSSLARLHSRRTE</sequence>
<organism evidence="1 2">
    <name type="scientific">Monosiga brevicollis</name>
    <name type="common">Choanoflagellate</name>
    <dbReference type="NCBI Taxonomy" id="81824"/>
    <lineage>
        <taxon>Eukaryota</taxon>
        <taxon>Choanoflagellata</taxon>
        <taxon>Craspedida</taxon>
        <taxon>Salpingoecidae</taxon>
        <taxon>Monosiga</taxon>
    </lineage>
</organism>
<keyword evidence="2" id="KW-1185">Reference proteome</keyword>
<protein>
    <recommendedName>
        <fullName evidence="3">Mitochondrial ATP synthase regulatory component factor B</fullName>
    </recommendedName>
</protein>
<proteinExistence type="predicted"/>
<dbReference type="InterPro" id="IPR032675">
    <property type="entry name" value="LRR_dom_sf"/>
</dbReference>
<dbReference type="STRING" id="81824.A9V8T0"/>
<dbReference type="AlphaFoldDB" id="A9V8T0"/>
<accession>A9V8T0</accession>
<evidence type="ECO:0008006" key="3">
    <source>
        <dbReference type="Google" id="ProtNLM"/>
    </source>
</evidence>